<dbReference type="Pfam" id="PF04069">
    <property type="entry name" value="OpuAC"/>
    <property type="match status" value="1"/>
</dbReference>
<proteinExistence type="predicted"/>
<dbReference type="Gene3D" id="3.40.190.100">
    <property type="entry name" value="Glycine betaine-binding periplasmic protein, domain 2"/>
    <property type="match status" value="1"/>
</dbReference>
<keyword evidence="4" id="KW-1185">Reference proteome</keyword>
<reference evidence="3 4" key="1">
    <citation type="submission" date="2016-10" db="EMBL/GenBank/DDBJ databases">
        <title>The Draft Genome Sequence of the Potato Rhizosphere Bacteria Ochrobactrum sp. IPA7.2.</title>
        <authorList>
            <person name="Gogoleva N.E."/>
            <person name="Khlopko Y.A."/>
            <person name="Burygin G.L."/>
            <person name="Plotnikov A.O."/>
        </authorList>
    </citation>
    <scope>NUCLEOTIDE SEQUENCE [LARGE SCALE GENOMIC DNA]</scope>
    <source>
        <strain evidence="3 4">IPA7.2</strain>
    </source>
</reference>
<accession>A0A1J6HLC1</accession>
<dbReference type="GO" id="GO:0022857">
    <property type="term" value="F:transmembrane transporter activity"/>
    <property type="evidence" value="ECO:0007669"/>
    <property type="project" value="InterPro"/>
</dbReference>
<feature type="chain" id="PRO_5009639092" evidence="1">
    <location>
        <begin position="22"/>
        <end position="315"/>
    </location>
</feature>
<organism evidence="3 4">
    <name type="scientific">Brucella cytisi</name>
    <dbReference type="NCBI Taxonomy" id="407152"/>
    <lineage>
        <taxon>Bacteria</taxon>
        <taxon>Pseudomonadati</taxon>
        <taxon>Pseudomonadota</taxon>
        <taxon>Alphaproteobacteria</taxon>
        <taxon>Hyphomicrobiales</taxon>
        <taxon>Brucellaceae</taxon>
        <taxon>Brucella/Ochrobactrum group</taxon>
        <taxon>Brucella</taxon>
    </lineage>
</organism>
<dbReference type="GO" id="GO:0043190">
    <property type="term" value="C:ATP-binding cassette (ABC) transporter complex"/>
    <property type="evidence" value="ECO:0007669"/>
    <property type="project" value="InterPro"/>
</dbReference>
<dbReference type="SUPFAM" id="SSF53850">
    <property type="entry name" value="Periplasmic binding protein-like II"/>
    <property type="match status" value="1"/>
</dbReference>
<keyword evidence="1" id="KW-0732">Signal</keyword>
<protein>
    <submittedName>
        <fullName evidence="3">Amino acid-binding protein</fullName>
    </submittedName>
</protein>
<name>A0A1J6HLC1_9HYPH</name>
<gene>
    <name evidence="3" type="ORF">BLA27_10295</name>
</gene>
<feature type="domain" description="ABC-type glycine betaine transport system substrate-binding" evidence="2">
    <location>
        <begin position="23"/>
        <end position="304"/>
    </location>
</feature>
<comment type="caution">
    <text evidence="3">The sequence shown here is derived from an EMBL/GenBank/DDBJ whole genome shotgun (WGS) entry which is preliminary data.</text>
</comment>
<dbReference type="Gene3D" id="3.10.105.10">
    <property type="entry name" value="Dipeptide-binding Protein, Domain 3"/>
    <property type="match status" value="1"/>
</dbReference>
<dbReference type="CDD" id="cd13642">
    <property type="entry name" value="PBP2_BCP_1"/>
    <property type="match status" value="1"/>
</dbReference>
<evidence type="ECO:0000256" key="1">
    <source>
        <dbReference type="SAM" id="SignalP"/>
    </source>
</evidence>
<dbReference type="Gene3D" id="3.40.190.10">
    <property type="entry name" value="Periplasmic binding protein-like II"/>
    <property type="match status" value="1"/>
</dbReference>
<evidence type="ECO:0000313" key="3">
    <source>
        <dbReference type="EMBL" id="OIS93732.1"/>
    </source>
</evidence>
<evidence type="ECO:0000313" key="4">
    <source>
        <dbReference type="Proteomes" id="UP000182985"/>
    </source>
</evidence>
<dbReference type="Proteomes" id="UP000182985">
    <property type="component" value="Unassembled WGS sequence"/>
</dbReference>
<feature type="signal peptide" evidence="1">
    <location>
        <begin position="1"/>
        <end position="21"/>
    </location>
</feature>
<dbReference type="AlphaFoldDB" id="A0A1J6HLC1"/>
<dbReference type="InterPro" id="IPR007210">
    <property type="entry name" value="ABC_Gly_betaine_transp_sub-bd"/>
</dbReference>
<dbReference type="EMBL" id="MOEC01000008">
    <property type="protein sequence ID" value="OIS93732.1"/>
    <property type="molecule type" value="Genomic_DNA"/>
</dbReference>
<evidence type="ECO:0000259" key="2">
    <source>
        <dbReference type="Pfam" id="PF04069"/>
    </source>
</evidence>
<sequence length="315" mass="34511">MGKALLAATLFIGFGVAPSSASDLVIAMPNWPSGQVSANIMKVVIKDEFGLDAQVEEMGTLTAFNGLQKGTVDVHPEIWRPNLDNLVKQYVDEEKKVALSPKSMPAWQGICATRAAVETVGIRDISDLNDAAKTARLDTNGDGKGEMWVGAASWSMTPIEKIRAKSYGYSKNLDLLEASEDVGMAAVDAAEATGQPMVFACYAPHYVFKLHDIQRLTEPEHDASQWMITLPMDDPAWFTKSTARTAWSTGQVQVGYAASLVKRHPDVVKFLNNINFTPDEASQMAYAVEVKKQKPYDFAVSWVASHKARIKGWVQ</sequence>